<dbReference type="Proteomes" id="UP000708298">
    <property type="component" value="Unassembled WGS sequence"/>
</dbReference>
<gene>
    <name evidence="3" type="ORF">ASILVAE211_03200</name>
</gene>
<dbReference type="GO" id="GO:0009055">
    <property type="term" value="F:electron transfer activity"/>
    <property type="evidence" value="ECO:0007669"/>
    <property type="project" value="TreeGrafter"/>
</dbReference>
<proteinExistence type="predicted"/>
<dbReference type="PANTHER" id="PTHR47307">
    <property type="entry name" value="GLUTATHIONE-REGULATED POTASSIUM-EFFLUX SYSTEM ANCILLARY PROTEIN KEFG"/>
    <property type="match status" value="1"/>
</dbReference>
<dbReference type="GO" id="GO:0010181">
    <property type="term" value="F:FMN binding"/>
    <property type="evidence" value="ECO:0007669"/>
    <property type="project" value="TreeGrafter"/>
</dbReference>
<evidence type="ECO:0000259" key="2">
    <source>
        <dbReference type="Pfam" id="PF02525"/>
    </source>
</evidence>
<keyword evidence="4" id="KW-1185">Reference proteome</keyword>
<dbReference type="GO" id="GO:0003955">
    <property type="term" value="F:NAD(P)H dehydrogenase (quinone) activity"/>
    <property type="evidence" value="ECO:0007669"/>
    <property type="project" value="TreeGrafter"/>
</dbReference>
<dbReference type="InterPro" id="IPR003680">
    <property type="entry name" value="Flavodoxin_fold"/>
</dbReference>
<dbReference type="SUPFAM" id="SSF52218">
    <property type="entry name" value="Flavoproteins"/>
    <property type="match status" value="1"/>
</dbReference>
<dbReference type="AlphaFoldDB" id="A0A963YNW4"/>
<evidence type="ECO:0000313" key="4">
    <source>
        <dbReference type="Proteomes" id="UP000708298"/>
    </source>
</evidence>
<dbReference type="InterPro" id="IPR029039">
    <property type="entry name" value="Flavoprotein-like_sf"/>
</dbReference>
<protein>
    <submittedName>
        <fullName evidence="3">NAD(P)H-dependent oxidoreductase</fullName>
    </submittedName>
</protein>
<dbReference type="PANTHER" id="PTHR47307:SF1">
    <property type="entry name" value="GLUTATHIONE-REGULATED POTASSIUM-EFFLUX SYSTEM ANCILLARY PROTEIN KEFG"/>
    <property type="match status" value="1"/>
</dbReference>
<reference evidence="3" key="2">
    <citation type="submission" date="2021-01" db="EMBL/GenBank/DDBJ databases">
        <authorList>
            <person name="Mieszkin S."/>
            <person name="Pouder E."/>
            <person name="Alain K."/>
        </authorList>
    </citation>
    <scope>NUCLEOTIDE SEQUENCE</scope>
    <source>
        <strain evidence="3">HW T2.11</strain>
    </source>
</reference>
<reference evidence="3" key="1">
    <citation type="journal article" date="2021" name="Microorganisms">
        <title>Acidisoma silvae sp. nov. and Acidisomacellulosilytica sp. nov., Two Acidophilic Bacteria Isolated from Decaying Wood, Hydrolyzing Cellulose and Producing Poly-3-hydroxybutyrate.</title>
        <authorList>
            <person name="Mieszkin S."/>
            <person name="Pouder E."/>
            <person name="Uroz S."/>
            <person name="Simon-Colin C."/>
            <person name="Alain K."/>
        </authorList>
    </citation>
    <scope>NUCLEOTIDE SEQUENCE</scope>
    <source>
        <strain evidence="3">HW T2.11</strain>
    </source>
</reference>
<dbReference type="Pfam" id="PF02525">
    <property type="entry name" value="Flavodoxin_2"/>
    <property type="match status" value="1"/>
</dbReference>
<evidence type="ECO:0000256" key="1">
    <source>
        <dbReference type="ARBA" id="ARBA00023002"/>
    </source>
</evidence>
<dbReference type="EMBL" id="JAESVB010000001">
    <property type="protein sequence ID" value="MCB8874177.1"/>
    <property type="molecule type" value="Genomic_DNA"/>
</dbReference>
<name>A0A963YNW4_9PROT</name>
<sequence>MAQSYAGRAALVLLSHPAMHRSRVNAALLGAVRARPDVTVHDLYKHYPDFVIDADAEQKKLLAHRLIVLQFPFYWYSTPALLKEWMDTVLLHGFAFGRGGDQLHGKTVMVAASTGGDPAAYHAEGYNRFTIAELLRPLEATAHLCGLTWAEPFIVHDAIHIDADEREKAAAAYDARLSALIEADRA</sequence>
<organism evidence="3 4">
    <name type="scientific">Acidisoma silvae</name>
    <dbReference type="NCBI Taxonomy" id="2802396"/>
    <lineage>
        <taxon>Bacteria</taxon>
        <taxon>Pseudomonadati</taxon>
        <taxon>Pseudomonadota</taxon>
        <taxon>Alphaproteobacteria</taxon>
        <taxon>Acetobacterales</taxon>
        <taxon>Acidocellaceae</taxon>
        <taxon>Acidisoma</taxon>
    </lineage>
</organism>
<keyword evidence="1" id="KW-0560">Oxidoreductase</keyword>
<dbReference type="Gene3D" id="3.40.50.360">
    <property type="match status" value="1"/>
</dbReference>
<evidence type="ECO:0000313" key="3">
    <source>
        <dbReference type="EMBL" id="MCB8874177.1"/>
    </source>
</evidence>
<accession>A0A963YNW4</accession>
<dbReference type="InterPro" id="IPR046980">
    <property type="entry name" value="KefG/KefF"/>
</dbReference>
<feature type="domain" description="Flavodoxin-like fold" evidence="2">
    <location>
        <begin position="11"/>
        <end position="177"/>
    </location>
</feature>
<comment type="caution">
    <text evidence="3">The sequence shown here is derived from an EMBL/GenBank/DDBJ whole genome shotgun (WGS) entry which is preliminary data.</text>
</comment>